<evidence type="ECO:0000313" key="4">
    <source>
        <dbReference type="Proteomes" id="UP000324767"/>
    </source>
</evidence>
<feature type="compositionally biased region" description="Basic and acidic residues" evidence="2">
    <location>
        <begin position="34"/>
        <end position="46"/>
    </location>
</feature>
<dbReference type="OrthoDB" id="4156714at2759"/>
<dbReference type="AlphaFoldDB" id="A0A5M8PYZ8"/>
<organism evidence="3 4">
    <name type="scientific">Lasallia pustulata</name>
    <dbReference type="NCBI Taxonomy" id="136370"/>
    <lineage>
        <taxon>Eukaryota</taxon>
        <taxon>Fungi</taxon>
        <taxon>Dikarya</taxon>
        <taxon>Ascomycota</taxon>
        <taxon>Pezizomycotina</taxon>
        <taxon>Lecanoromycetes</taxon>
        <taxon>OSLEUM clade</taxon>
        <taxon>Umbilicariomycetidae</taxon>
        <taxon>Umbilicariales</taxon>
        <taxon>Umbilicariaceae</taxon>
        <taxon>Lasallia</taxon>
    </lineage>
</organism>
<reference evidence="3 4" key="1">
    <citation type="submission" date="2019-09" db="EMBL/GenBank/DDBJ databases">
        <title>The hologenome of the rock-dwelling lichen Lasallia pustulata.</title>
        <authorList>
            <person name="Greshake Tzovaras B."/>
            <person name="Segers F."/>
            <person name="Bicker A."/>
            <person name="Dal Grande F."/>
            <person name="Otte J."/>
            <person name="Hankeln T."/>
            <person name="Schmitt I."/>
            <person name="Ebersberger I."/>
        </authorList>
    </citation>
    <scope>NUCLEOTIDE SEQUENCE [LARGE SCALE GENOMIC DNA]</scope>
    <source>
        <strain evidence="3">A1-1</strain>
    </source>
</reference>
<evidence type="ECO:0000313" key="3">
    <source>
        <dbReference type="EMBL" id="KAA6413910.1"/>
    </source>
</evidence>
<accession>A0A5M8PYZ8</accession>
<dbReference type="Proteomes" id="UP000324767">
    <property type="component" value="Unassembled WGS sequence"/>
</dbReference>
<sequence length="441" mass="49954">MPQHRSAAASGIESGTASHSGLKAKSRHHGHSGQGDKDADKSERKPWKSFFKPFSGEQESSYESSAQAPTEPPRQRLMSDLEQFELHAPNVDTVQLQDVYIYWSRRATDAEAEVKSCRENISDLQSRFDFQEEIVRRAQEAAIALRASNFSMAEDDDKIRSKLNGIRREWKVFAKDWAVDDLSSIKGDGSGVDEMFARLVEADENQSRDGLLTSQNAGKAPSILLNAELARFIGQEIILQPFISAFGYASKTNAFKLMDSLNQLYELDKLQRVRNGSTAAAHLWRSHTVRFLEEDKLAQVRRDTYYGKLVASFEHSHARFLYHDCEQQQKVDRRIQLQEIFRSTGELFSRLWSQKACISVVGLKDLSKHPFTIGNDEVEAHATHKLEAEDTRMDGKPIQMVVEPAILAWGNERGESYDVRKVWAKAVVWMSLSTVEGTQRA</sequence>
<comment type="caution">
    <text evidence="3">The sequence shown here is derived from an EMBL/GenBank/DDBJ whole genome shotgun (WGS) entry which is preliminary data.</text>
</comment>
<gene>
    <name evidence="3" type="ORF">FRX48_02272</name>
</gene>
<feature type="compositionally biased region" description="Low complexity" evidence="2">
    <location>
        <begin position="55"/>
        <end position="65"/>
    </location>
</feature>
<feature type="region of interest" description="Disordered" evidence="2">
    <location>
        <begin position="1"/>
        <end position="74"/>
    </location>
</feature>
<keyword evidence="1" id="KW-0175">Coiled coil</keyword>
<dbReference type="EMBL" id="VXIT01000003">
    <property type="protein sequence ID" value="KAA6413910.1"/>
    <property type="molecule type" value="Genomic_DNA"/>
</dbReference>
<evidence type="ECO:0000256" key="2">
    <source>
        <dbReference type="SAM" id="MobiDB-lite"/>
    </source>
</evidence>
<proteinExistence type="predicted"/>
<evidence type="ECO:0000256" key="1">
    <source>
        <dbReference type="SAM" id="Coils"/>
    </source>
</evidence>
<feature type="compositionally biased region" description="Basic residues" evidence="2">
    <location>
        <begin position="22"/>
        <end position="31"/>
    </location>
</feature>
<protein>
    <submittedName>
        <fullName evidence="3">Uncharacterized protein</fullName>
    </submittedName>
</protein>
<name>A0A5M8PYZ8_9LECA</name>
<feature type="coiled-coil region" evidence="1">
    <location>
        <begin position="107"/>
        <end position="141"/>
    </location>
</feature>